<comment type="caution">
    <text evidence="1">The sequence shown here is derived from an EMBL/GenBank/DDBJ whole genome shotgun (WGS) entry which is preliminary data.</text>
</comment>
<reference evidence="1" key="1">
    <citation type="journal article" date="2021" name="PeerJ">
        <title>Extensive microbial diversity within the chicken gut microbiome revealed by metagenomics and culture.</title>
        <authorList>
            <person name="Gilroy R."/>
            <person name="Ravi A."/>
            <person name="Getino M."/>
            <person name="Pursley I."/>
            <person name="Horton D.L."/>
            <person name="Alikhan N.F."/>
            <person name="Baker D."/>
            <person name="Gharbi K."/>
            <person name="Hall N."/>
            <person name="Watson M."/>
            <person name="Adriaenssens E.M."/>
            <person name="Foster-Nyarko E."/>
            <person name="Jarju S."/>
            <person name="Secka A."/>
            <person name="Antonio M."/>
            <person name="Oren A."/>
            <person name="Chaudhuri R.R."/>
            <person name="La Ragione R."/>
            <person name="Hildebrand F."/>
            <person name="Pallen M.J."/>
        </authorList>
    </citation>
    <scope>NUCLEOTIDE SEQUENCE</scope>
    <source>
        <strain evidence="1">ChiHjej12B11-9795</strain>
    </source>
</reference>
<dbReference type="Proteomes" id="UP000823862">
    <property type="component" value="Unassembled WGS sequence"/>
</dbReference>
<sequence>MIRHKFLILFFALTGFLPIFAQKTYRFPLTITYDMYLNFNKRQQMDARLSCSGEAACYTYQYTRDYSHTDEPNPETDTWTFSVSDTTQYVLWCDKALNECSELVPLAGRTVRLAEPVPVIRWTMEKDTREIEGFRCQKATCRFRGRNYTAWFTTDIPCNWGPWKLHGLPGAILEAYDDTNEVSFYATGVKRGETTVERADESAYRCLTMKEYHEQVEEKLGEMMKRLASRMGEGFKVNVSKAKTQSIELEYDE</sequence>
<proteinExistence type="predicted"/>
<evidence type="ECO:0000313" key="2">
    <source>
        <dbReference type="Proteomes" id="UP000823862"/>
    </source>
</evidence>
<dbReference type="EMBL" id="DWZI01000011">
    <property type="protein sequence ID" value="HJA84944.1"/>
    <property type="molecule type" value="Genomic_DNA"/>
</dbReference>
<dbReference type="InterPro" id="IPR005901">
    <property type="entry name" value="GLPGLI"/>
</dbReference>
<dbReference type="Pfam" id="PF09697">
    <property type="entry name" value="Porph_ging"/>
    <property type="match status" value="1"/>
</dbReference>
<organism evidence="1 2">
    <name type="scientific">Candidatus Bacteroides avicola</name>
    <dbReference type="NCBI Taxonomy" id="2838468"/>
    <lineage>
        <taxon>Bacteria</taxon>
        <taxon>Pseudomonadati</taxon>
        <taxon>Bacteroidota</taxon>
        <taxon>Bacteroidia</taxon>
        <taxon>Bacteroidales</taxon>
        <taxon>Bacteroidaceae</taxon>
        <taxon>Bacteroides</taxon>
    </lineage>
</organism>
<gene>
    <name evidence="1" type="ORF">H9950_01875</name>
</gene>
<protein>
    <submittedName>
        <fullName evidence="1">GLPGLI family protein</fullName>
    </submittedName>
</protein>
<name>A0A9D2HUY4_9BACE</name>
<accession>A0A9D2HUY4</accession>
<evidence type="ECO:0000313" key="1">
    <source>
        <dbReference type="EMBL" id="HJA84944.1"/>
    </source>
</evidence>
<dbReference type="AlphaFoldDB" id="A0A9D2HUY4"/>
<dbReference type="NCBIfam" id="TIGR01200">
    <property type="entry name" value="GLPGLI"/>
    <property type="match status" value="1"/>
</dbReference>
<reference evidence="1" key="2">
    <citation type="submission" date="2021-04" db="EMBL/GenBank/DDBJ databases">
        <authorList>
            <person name="Gilroy R."/>
        </authorList>
    </citation>
    <scope>NUCLEOTIDE SEQUENCE</scope>
    <source>
        <strain evidence="1">ChiHjej12B11-9795</strain>
    </source>
</reference>